<proteinExistence type="predicted"/>
<reference evidence="3 4" key="1">
    <citation type="journal article" date="2004" name="Science">
        <title>The genome of the diatom Thalassiosira pseudonana: ecology, evolution, and metabolism.</title>
        <authorList>
            <person name="Armbrust E.V."/>
            <person name="Berges J.A."/>
            <person name="Bowler C."/>
            <person name="Green B.R."/>
            <person name="Martinez D."/>
            <person name="Putnam N.H."/>
            <person name="Zhou S."/>
            <person name="Allen A.E."/>
            <person name="Apt K.E."/>
            <person name="Bechner M."/>
            <person name="Brzezinski M.A."/>
            <person name="Chaal B.K."/>
            <person name="Chiovitti A."/>
            <person name="Davis A.K."/>
            <person name="Demarest M.S."/>
            <person name="Detter J.C."/>
            <person name="Glavina T."/>
            <person name="Goodstein D."/>
            <person name="Hadi M.Z."/>
            <person name="Hellsten U."/>
            <person name="Hildebrand M."/>
            <person name="Jenkins B.D."/>
            <person name="Jurka J."/>
            <person name="Kapitonov V.V."/>
            <person name="Kroger N."/>
            <person name="Lau W.W."/>
            <person name="Lane T.W."/>
            <person name="Larimer F.W."/>
            <person name="Lippmeier J.C."/>
            <person name="Lucas S."/>
            <person name="Medina M."/>
            <person name="Montsant A."/>
            <person name="Obornik M."/>
            <person name="Parker M.S."/>
            <person name="Palenik B."/>
            <person name="Pazour G.J."/>
            <person name="Richardson P.M."/>
            <person name="Rynearson T.A."/>
            <person name="Saito M.A."/>
            <person name="Schwartz D.C."/>
            <person name="Thamatrakoln K."/>
            <person name="Valentin K."/>
            <person name="Vardi A."/>
            <person name="Wilkerson F.P."/>
            <person name="Rokhsar D.S."/>
        </authorList>
    </citation>
    <scope>NUCLEOTIDE SEQUENCE [LARGE SCALE GENOMIC DNA]</scope>
    <source>
        <strain evidence="3 4">CCMP1335</strain>
    </source>
</reference>
<gene>
    <name evidence="3" type="ORF">THAPSDRAFT_5047</name>
</gene>
<organism evidence="3 4">
    <name type="scientific">Thalassiosira pseudonana</name>
    <name type="common">Marine diatom</name>
    <name type="synonym">Cyclotella nana</name>
    <dbReference type="NCBI Taxonomy" id="35128"/>
    <lineage>
        <taxon>Eukaryota</taxon>
        <taxon>Sar</taxon>
        <taxon>Stramenopiles</taxon>
        <taxon>Ochrophyta</taxon>
        <taxon>Bacillariophyta</taxon>
        <taxon>Coscinodiscophyceae</taxon>
        <taxon>Thalassiosirophycidae</taxon>
        <taxon>Thalassiosirales</taxon>
        <taxon>Thalassiosiraceae</taxon>
        <taxon>Thalassiosira</taxon>
    </lineage>
</organism>
<evidence type="ECO:0000256" key="1">
    <source>
        <dbReference type="SAM" id="Coils"/>
    </source>
</evidence>
<feature type="compositionally biased region" description="Basic and acidic residues" evidence="2">
    <location>
        <begin position="98"/>
        <end position="108"/>
    </location>
</feature>
<dbReference type="Proteomes" id="UP000001449">
    <property type="component" value="Chromosome 5"/>
</dbReference>
<dbReference type="GeneID" id="7447278"/>
<name>B8C1T9_THAPS</name>
<feature type="region of interest" description="Disordered" evidence="2">
    <location>
        <begin position="44"/>
        <end position="80"/>
    </location>
</feature>
<feature type="compositionally biased region" description="Polar residues" evidence="2">
    <location>
        <begin position="216"/>
        <end position="226"/>
    </location>
</feature>
<dbReference type="PaxDb" id="35128-Thaps5047"/>
<reference evidence="3 4" key="2">
    <citation type="journal article" date="2008" name="Nature">
        <title>The Phaeodactylum genome reveals the evolutionary history of diatom genomes.</title>
        <authorList>
            <person name="Bowler C."/>
            <person name="Allen A.E."/>
            <person name="Badger J.H."/>
            <person name="Grimwood J."/>
            <person name="Jabbari K."/>
            <person name="Kuo A."/>
            <person name="Maheswari U."/>
            <person name="Martens C."/>
            <person name="Maumus F."/>
            <person name="Otillar R.P."/>
            <person name="Rayko E."/>
            <person name="Salamov A."/>
            <person name="Vandepoele K."/>
            <person name="Beszteri B."/>
            <person name="Gruber A."/>
            <person name="Heijde M."/>
            <person name="Katinka M."/>
            <person name="Mock T."/>
            <person name="Valentin K."/>
            <person name="Verret F."/>
            <person name="Berges J.A."/>
            <person name="Brownlee C."/>
            <person name="Cadoret J.P."/>
            <person name="Chiovitti A."/>
            <person name="Choi C.J."/>
            <person name="Coesel S."/>
            <person name="De Martino A."/>
            <person name="Detter J.C."/>
            <person name="Durkin C."/>
            <person name="Falciatore A."/>
            <person name="Fournet J."/>
            <person name="Haruta M."/>
            <person name="Huysman M.J."/>
            <person name="Jenkins B.D."/>
            <person name="Jiroutova K."/>
            <person name="Jorgensen R.E."/>
            <person name="Joubert Y."/>
            <person name="Kaplan A."/>
            <person name="Kroger N."/>
            <person name="Kroth P.G."/>
            <person name="La Roche J."/>
            <person name="Lindquist E."/>
            <person name="Lommer M."/>
            <person name="Martin-Jezequel V."/>
            <person name="Lopez P.J."/>
            <person name="Lucas S."/>
            <person name="Mangogna M."/>
            <person name="McGinnis K."/>
            <person name="Medlin L.K."/>
            <person name="Montsant A."/>
            <person name="Oudot-Le Secq M.P."/>
            <person name="Napoli C."/>
            <person name="Obornik M."/>
            <person name="Parker M.S."/>
            <person name="Petit J.L."/>
            <person name="Porcel B.M."/>
            <person name="Poulsen N."/>
            <person name="Robison M."/>
            <person name="Rychlewski L."/>
            <person name="Rynearson T.A."/>
            <person name="Schmutz J."/>
            <person name="Shapiro H."/>
            <person name="Siaut M."/>
            <person name="Stanley M."/>
            <person name="Sussman M.R."/>
            <person name="Taylor A.R."/>
            <person name="Vardi A."/>
            <person name="von Dassow P."/>
            <person name="Vyverman W."/>
            <person name="Willis A."/>
            <person name="Wyrwicz L.S."/>
            <person name="Rokhsar D.S."/>
            <person name="Weissenbach J."/>
            <person name="Armbrust E.V."/>
            <person name="Green B.R."/>
            <person name="Van de Peer Y."/>
            <person name="Grigoriev I.V."/>
        </authorList>
    </citation>
    <scope>NUCLEOTIDE SEQUENCE [LARGE SCALE GENOMIC DNA]</scope>
    <source>
        <strain evidence="3 4">CCMP1335</strain>
    </source>
</reference>
<feature type="region of interest" description="Disordered" evidence="2">
    <location>
        <begin position="208"/>
        <end position="239"/>
    </location>
</feature>
<accession>B8C1T9</accession>
<feature type="region of interest" description="Disordered" evidence="2">
    <location>
        <begin position="93"/>
        <end position="112"/>
    </location>
</feature>
<evidence type="ECO:0000256" key="2">
    <source>
        <dbReference type="SAM" id="MobiDB-lite"/>
    </source>
</evidence>
<dbReference type="AlphaFoldDB" id="B8C1T9"/>
<dbReference type="InParanoid" id="B8C1T9"/>
<dbReference type="HOGENOM" id="CLU_1063492_0_0_1"/>
<dbReference type="RefSeq" id="XP_002290070.1">
    <property type="nucleotide sequence ID" value="XM_002290034.1"/>
</dbReference>
<feature type="coiled-coil region" evidence="1">
    <location>
        <begin position="130"/>
        <end position="164"/>
    </location>
</feature>
<keyword evidence="1" id="KW-0175">Coiled coil</keyword>
<dbReference type="EMBL" id="CM000642">
    <property type="protein sequence ID" value="EED91822.1"/>
    <property type="molecule type" value="Genomic_DNA"/>
</dbReference>
<sequence>MAKLLKRSLKKTAAPCVTLESTPTSFDETMTQVGACKTKQQQQQAKELSKAKRSDTSGVAVVNRFKKDNTTSGTCTADSQDERIQKGISMAKNVLSNNDRDAAPKAEGRNSMPAIPKEQHVDMHKVITTMRALAQELTETRAERDELKKSVHELSCENEDLKKVYGDSLDDLKELRHQYESLFEEDYEFTNNIALANVITMDRQRSESSLDKGTIHGTSSSPTSANEFHKSTSVSVGSSQSKEIDAICKDLVVFMADIRRQG</sequence>
<evidence type="ECO:0000313" key="4">
    <source>
        <dbReference type="Proteomes" id="UP000001449"/>
    </source>
</evidence>
<dbReference type="KEGG" id="tps:THAPSDRAFT_5047"/>
<keyword evidence="4" id="KW-1185">Reference proteome</keyword>
<protein>
    <submittedName>
        <fullName evidence="3">Uncharacterized protein</fullName>
    </submittedName>
</protein>
<evidence type="ECO:0000313" key="3">
    <source>
        <dbReference type="EMBL" id="EED91822.1"/>
    </source>
</evidence>